<evidence type="ECO:0000259" key="1">
    <source>
        <dbReference type="Pfam" id="PF02254"/>
    </source>
</evidence>
<dbReference type="Gene3D" id="3.40.50.720">
    <property type="entry name" value="NAD(P)-binding Rossmann-like Domain"/>
    <property type="match status" value="1"/>
</dbReference>
<dbReference type="InterPro" id="IPR050721">
    <property type="entry name" value="Trk_Ktr_HKT_K-transport"/>
</dbReference>
<dbReference type="GO" id="GO:0006813">
    <property type="term" value="P:potassium ion transport"/>
    <property type="evidence" value="ECO:0007669"/>
    <property type="project" value="InterPro"/>
</dbReference>
<evidence type="ECO:0000313" key="3">
    <source>
        <dbReference type="Proteomes" id="UP000282211"/>
    </source>
</evidence>
<gene>
    <name evidence="2" type="ORF">DES40_0503</name>
</gene>
<accession>A0A420WJK1</accession>
<dbReference type="SUPFAM" id="SSF116726">
    <property type="entry name" value="TrkA C-terminal domain-like"/>
    <property type="match status" value="1"/>
</dbReference>
<protein>
    <submittedName>
        <fullName evidence="2">Trk system potassium uptake protein TrkA</fullName>
    </submittedName>
</protein>
<dbReference type="InParanoid" id="A0A420WJK1"/>
<reference evidence="2 3" key="1">
    <citation type="submission" date="2018-10" db="EMBL/GenBank/DDBJ databases">
        <title>Genomic Encyclopedia of Type Strains, Phase IV (KMG-IV): sequencing the most valuable type-strain genomes for metagenomic binning, comparative biology and taxonomic classification.</title>
        <authorList>
            <person name="Goeker M."/>
        </authorList>
    </citation>
    <scope>NUCLEOTIDE SEQUENCE [LARGE SCALE GENOMIC DNA]</scope>
    <source>
        <strain evidence="2 3">DSM 22008</strain>
    </source>
</reference>
<dbReference type="InterPro" id="IPR036291">
    <property type="entry name" value="NAD(P)-bd_dom_sf"/>
</dbReference>
<evidence type="ECO:0000313" key="2">
    <source>
        <dbReference type="EMBL" id="RKQ71190.1"/>
    </source>
</evidence>
<dbReference type="PANTHER" id="PTHR43833:SF7">
    <property type="entry name" value="KTR SYSTEM POTASSIUM UPTAKE PROTEIN C"/>
    <property type="match status" value="1"/>
</dbReference>
<comment type="caution">
    <text evidence="2">The sequence shown here is derived from an EMBL/GenBank/DDBJ whole genome shotgun (WGS) entry which is preliminary data.</text>
</comment>
<dbReference type="AlphaFoldDB" id="A0A420WJK1"/>
<dbReference type="EMBL" id="RBII01000001">
    <property type="protein sequence ID" value="RKQ71190.1"/>
    <property type="molecule type" value="Genomic_DNA"/>
</dbReference>
<dbReference type="RefSeq" id="WP_121098991.1">
    <property type="nucleotide sequence ID" value="NZ_RBII01000001.1"/>
</dbReference>
<dbReference type="OrthoDB" id="9781411at2"/>
<dbReference type="Pfam" id="PF02254">
    <property type="entry name" value="TrkA_N"/>
    <property type="match status" value="1"/>
</dbReference>
<dbReference type="InterPro" id="IPR003148">
    <property type="entry name" value="RCK_N"/>
</dbReference>
<dbReference type="InterPro" id="IPR036721">
    <property type="entry name" value="RCK_C_sf"/>
</dbReference>
<dbReference type="SUPFAM" id="SSF51735">
    <property type="entry name" value="NAD(P)-binding Rossmann-fold domains"/>
    <property type="match status" value="1"/>
</dbReference>
<organism evidence="2 3">
    <name type="scientific">Litorimonas taeanensis</name>
    <dbReference type="NCBI Taxonomy" id="568099"/>
    <lineage>
        <taxon>Bacteria</taxon>
        <taxon>Pseudomonadati</taxon>
        <taxon>Pseudomonadota</taxon>
        <taxon>Alphaproteobacteria</taxon>
        <taxon>Maricaulales</taxon>
        <taxon>Robiginitomaculaceae</taxon>
    </lineage>
</organism>
<proteinExistence type="predicted"/>
<sequence length="220" mass="24048">MANKSRNVAIIGLGTFGVSVARELTRMGDNVLGIDNDPARVTMICDEIKSSIQADATDDKALSQCALETYDAVLVSIGENTEASILAAMNVIELGCRQVWVKAQTETQRKILKAIGVHHVVLPEQRFGTHIAQIIHNPHLEDFMSLGDGKYVVMMDVLSSLAGKSLAEFKFEKAHNISCMGVYADGLFSSSAEFNDALKENDKIILFGTRNQLRKFSDAI</sequence>
<dbReference type="GO" id="GO:0008324">
    <property type="term" value="F:monoatomic cation transmembrane transporter activity"/>
    <property type="evidence" value="ECO:0007669"/>
    <property type="project" value="InterPro"/>
</dbReference>
<feature type="domain" description="RCK N-terminal" evidence="1">
    <location>
        <begin position="8"/>
        <end position="123"/>
    </location>
</feature>
<dbReference type="PANTHER" id="PTHR43833">
    <property type="entry name" value="POTASSIUM CHANNEL PROTEIN 2-RELATED-RELATED"/>
    <property type="match status" value="1"/>
</dbReference>
<keyword evidence="3" id="KW-1185">Reference proteome</keyword>
<name>A0A420WJK1_9PROT</name>
<dbReference type="Proteomes" id="UP000282211">
    <property type="component" value="Unassembled WGS sequence"/>
</dbReference>
<dbReference type="Gene3D" id="3.30.70.1450">
    <property type="entry name" value="Regulator of K+ conductance, C-terminal domain"/>
    <property type="match status" value="1"/>
</dbReference>